<feature type="non-terminal residue" evidence="1">
    <location>
        <position position="1"/>
    </location>
</feature>
<comment type="caution">
    <text evidence="1">The sequence shown here is derived from an EMBL/GenBank/DDBJ whole genome shotgun (WGS) entry which is preliminary data.</text>
</comment>
<proteinExistence type="predicted"/>
<reference evidence="1" key="1">
    <citation type="journal article" date="2023" name="IScience">
        <title>Live-bearing cockroach genome reveals convergent evolutionary mechanisms linked to viviparity in insects and beyond.</title>
        <authorList>
            <person name="Fouks B."/>
            <person name="Harrison M.C."/>
            <person name="Mikhailova A.A."/>
            <person name="Marchal E."/>
            <person name="English S."/>
            <person name="Carruthers M."/>
            <person name="Jennings E.C."/>
            <person name="Chiamaka E.L."/>
            <person name="Frigard R.A."/>
            <person name="Pippel M."/>
            <person name="Attardo G.M."/>
            <person name="Benoit J.B."/>
            <person name="Bornberg-Bauer E."/>
            <person name="Tobe S.S."/>
        </authorList>
    </citation>
    <scope>NUCLEOTIDE SEQUENCE</scope>
    <source>
        <strain evidence="1">Stay&amp;Tobe</strain>
    </source>
</reference>
<evidence type="ECO:0000313" key="1">
    <source>
        <dbReference type="EMBL" id="KAJ9580288.1"/>
    </source>
</evidence>
<sequence length="51" mass="6055">FFNPQLRSESIPYHSIPLINLFWNLGIKCKQLQKLICEVFFTLIPKHNVLL</sequence>
<evidence type="ECO:0000313" key="2">
    <source>
        <dbReference type="Proteomes" id="UP001233999"/>
    </source>
</evidence>
<gene>
    <name evidence="1" type="ORF">L9F63_004050</name>
</gene>
<reference evidence="1" key="2">
    <citation type="submission" date="2023-05" db="EMBL/GenBank/DDBJ databases">
        <authorList>
            <person name="Fouks B."/>
        </authorList>
    </citation>
    <scope>NUCLEOTIDE SEQUENCE</scope>
    <source>
        <strain evidence="1">Stay&amp;Tobe</strain>
        <tissue evidence="1">Testes</tissue>
    </source>
</reference>
<organism evidence="1 2">
    <name type="scientific">Diploptera punctata</name>
    <name type="common">Pacific beetle cockroach</name>
    <dbReference type="NCBI Taxonomy" id="6984"/>
    <lineage>
        <taxon>Eukaryota</taxon>
        <taxon>Metazoa</taxon>
        <taxon>Ecdysozoa</taxon>
        <taxon>Arthropoda</taxon>
        <taxon>Hexapoda</taxon>
        <taxon>Insecta</taxon>
        <taxon>Pterygota</taxon>
        <taxon>Neoptera</taxon>
        <taxon>Polyneoptera</taxon>
        <taxon>Dictyoptera</taxon>
        <taxon>Blattodea</taxon>
        <taxon>Blaberoidea</taxon>
        <taxon>Blaberidae</taxon>
        <taxon>Diplopterinae</taxon>
        <taxon>Diploptera</taxon>
    </lineage>
</organism>
<keyword evidence="2" id="KW-1185">Reference proteome</keyword>
<name>A0AAD8E7R7_DIPPU</name>
<dbReference type="Proteomes" id="UP001233999">
    <property type="component" value="Unassembled WGS sequence"/>
</dbReference>
<feature type="non-terminal residue" evidence="1">
    <location>
        <position position="51"/>
    </location>
</feature>
<dbReference type="EMBL" id="JASPKZ010008350">
    <property type="protein sequence ID" value="KAJ9580288.1"/>
    <property type="molecule type" value="Genomic_DNA"/>
</dbReference>
<dbReference type="AlphaFoldDB" id="A0AAD8E7R7"/>
<accession>A0AAD8E7R7</accession>
<protein>
    <submittedName>
        <fullName evidence="1">Uncharacterized protein</fullName>
    </submittedName>
</protein>